<dbReference type="Pfam" id="PF13487">
    <property type="entry name" value="HD_5"/>
    <property type="match status" value="1"/>
</dbReference>
<dbReference type="OrthoDB" id="9787688at2"/>
<dbReference type="Pfam" id="PF00072">
    <property type="entry name" value="Response_reg"/>
    <property type="match status" value="1"/>
</dbReference>
<evidence type="ECO:0000256" key="1">
    <source>
        <dbReference type="PROSITE-ProRule" id="PRU00169"/>
    </source>
</evidence>
<dbReference type="RefSeq" id="WP_089415301.1">
    <property type="nucleotide sequence ID" value="NZ_CP022423.1"/>
</dbReference>
<dbReference type="SUPFAM" id="SSF52172">
    <property type="entry name" value="CheY-like"/>
    <property type="match status" value="1"/>
</dbReference>
<name>A0A221K9Z5_VITFI</name>
<feature type="domain" description="HD-GYP" evidence="3">
    <location>
        <begin position="149"/>
        <end position="375"/>
    </location>
</feature>
<dbReference type="InterPro" id="IPR003607">
    <property type="entry name" value="HD/PDEase_dom"/>
</dbReference>
<dbReference type="PANTHER" id="PTHR45228:SF5">
    <property type="entry name" value="CYCLIC DI-GMP PHOSPHODIESTERASE VC_1348-RELATED"/>
    <property type="match status" value="1"/>
</dbReference>
<dbReference type="GO" id="GO:0008081">
    <property type="term" value="F:phosphoric diester hydrolase activity"/>
    <property type="evidence" value="ECO:0007669"/>
    <property type="project" value="UniProtKB-ARBA"/>
</dbReference>
<gene>
    <name evidence="4" type="ORF">VITFI_CDS0062</name>
</gene>
<dbReference type="PROSITE" id="PS50110">
    <property type="entry name" value="RESPONSE_REGULATORY"/>
    <property type="match status" value="1"/>
</dbReference>
<protein>
    <submittedName>
        <fullName evidence="4">Two-component system response regulator</fullName>
    </submittedName>
</protein>
<dbReference type="InterPro" id="IPR001789">
    <property type="entry name" value="Sig_transdc_resp-reg_receiver"/>
</dbReference>
<evidence type="ECO:0000259" key="2">
    <source>
        <dbReference type="PROSITE" id="PS50110"/>
    </source>
</evidence>
<evidence type="ECO:0000259" key="3">
    <source>
        <dbReference type="PROSITE" id="PS51832"/>
    </source>
</evidence>
<dbReference type="PROSITE" id="PS51832">
    <property type="entry name" value="HD_GYP"/>
    <property type="match status" value="1"/>
</dbReference>
<keyword evidence="5" id="KW-1185">Reference proteome</keyword>
<dbReference type="InterPro" id="IPR052020">
    <property type="entry name" value="Cyclic_di-GMP/3'3'-cGAMP_PDE"/>
</dbReference>
<dbReference type="Proteomes" id="UP000199729">
    <property type="component" value="Chromosome"/>
</dbReference>
<dbReference type="SMART" id="SM00448">
    <property type="entry name" value="REC"/>
    <property type="match status" value="1"/>
</dbReference>
<evidence type="ECO:0000313" key="5">
    <source>
        <dbReference type="Proteomes" id="UP000199729"/>
    </source>
</evidence>
<keyword evidence="1" id="KW-0597">Phosphoprotein</keyword>
<dbReference type="InterPro" id="IPR037522">
    <property type="entry name" value="HD_GYP_dom"/>
</dbReference>
<dbReference type="InterPro" id="IPR011006">
    <property type="entry name" value="CheY-like_superfamily"/>
</dbReference>
<dbReference type="SUPFAM" id="SSF109604">
    <property type="entry name" value="HD-domain/PDEase-like"/>
    <property type="match status" value="1"/>
</dbReference>
<reference evidence="4 5" key="1">
    <citation type="submission" date="2017-07" db="EMBL/GenBank/DDBJ databases">
        <title>Complete Genome Sequence of the cosmetic ferment Vitreoscilla filiformis (ATCC15551).</title>
        <authorList>
            <person name="Contreras S."/>
            <person name="Sagory-Zalkind P."/>
            <person name="Blanquart H."/>
            <person name="Iltis A."/>
            <person name="Morand S.C."/>
        </authorList>
    </citation>
    <scope>NUCLEOTIDE SEQUENCE [LARGE SCALE GENOMIC DNA]</scope>
    <source>
        <strain evidence="4 5">ATCC 15551</strain>
    </source>
</reference>
<dbReference type="Gene3D" id="3.40.50.2300">
    <property type="match status" value="1"/>
</dbReference>
<dbReference type="SMART" id="SM00471">
    <property type="entry name" value="HDc"/>
    <property type="match status" value="1"/>
</dbReference>
<organism evidence="4 5">
    <name type="scientific">Vitreoscilla filiformis</name>
    <dbReference type="NCBI Taxonomy" id="63"/>
    <lineage>
        <taxon>Bacteria</taxon>
        <taxon>Pseudomonadati</taxon>
        <taxon>Pseudomonadota</taxon>
        <taxon>Betaproteobacteria</taxon>
        <taxon>Neisseriales</taxon>
        <taxon>Neisseriaceae</taxon>
        <taxon>Vitreoscilla</taxon>
    </lineage>
</organism>
<evidence type="ECO:0000313" key="4">
    <source>
        <dbReference type="EMBL" id="ASM75841.1"/>
    </source>
</evidence>
<dbReference type="EMBL" id="CP022423">
    <property type="protein sequence ID" value="ASM75841.1"/>
    <property type="molecule type" value="Genomic_DNA"/>
</dbReference>
<sequence length="375" mass="41565">MPRITATLLVIDDEPLNLALLANLLKPHHRVLGARSGALALALLEQERPDLILLDVVMPEMDGLTLLVRLKQNPVTADIPVILVSALGDEVDEELGLALGAVDYIVKPIKPAVVLARVRTHLDLHEAQQRLQQHNAWLERTLAQRLHDHQLGQDVTLCALTELIETRGGDENSPHTLRTQRYVEAMASWLRTHPVYGVQLREPALSMLVKAAPLHDIGKIGIPDHILLKPAPLTAEEFEVMKTHTRIGGDALRHAIHRALALHGDRPSAHHPLPDGVRYLEVARLIATHHHECWDGSGYPDGLAERDIPLPARIVAVADVFDALTHRKPHRPAWPVEEAQAYVRAQAGQRFDPIVVAAFDAMQDRFTAIRAHLAD</sequence>
<dbReference type="KEGG" id="vff:VITFI_CDS0062"/>
<dbReference type="AlphaFoldDB" id="A0A221K9Z5"/>
<dbReference type="GO" id="GO:0000160">
    <property type="term" value="P:phosphorelay signal transduction system"/>
    <property type="evidence" value="ECO:0007669"/>
    <property type="project" value="InterPro"/>
</dbReference>
<feature type="domain" description="Response regulatory" evidence="2">
    <location>
        <begin position="7"/>
        <end position="122"/>
    </location>
</feature>
<feature type="modified residue" description="4-aspartylphosphate" evidence="1">
    <location>
        <position position="55"/>
    </location>
</feature>
<dbReference type="CDD" id="cd00077">
    <property type="entry name" value="HDc"/>
    <property type="match status" value="1"/>
</dbReference>
<dbReference type="Gene3D" id="1.10.3210.10">
    <property type="entry name" value="Hypothetical protein af1432"/>
    <property type="match status" value="1"/>
</dbReference>
<proteinExistence type="predicted"/>
<dbReference type="PANTHER" id="PTHR45228">
    <property type="entry name" value="CYCLIC DI-GMP PHOSPHODIESTERASE TM_0186-RELATED"/>
    <property type="match status" value="1"/>
</dbReference>
<accession>A0A221K9Z5</accession>